<keyword evidence="3" id="KW-0946">Virion</keyword>
<dbReference type="EMBL" id="MT482493">
    <property type="protein sequence ID" value="QKW94214.1"/>
    <property type="molecule type" value="Genomic_RNA"/>
</dbReference>
<evidence type="ECO:0000256" key="3">
    <source>
        <dbReference type="ARBA" id="ARBA00022844"/>
    </source>
</evidence>
<evidence type="ECO:0000259" key="4">
    <source>
        <dbReference type="Pfam" id="PF00073"/>
    </source>
</evidence>
<dbReference type="GO" id="GO:0019028">
    <property type="term" value="C:viral capsid"/>
    <property type="evidence" value="ECO:0007669"/>
    <property type="project" value="UniProtKB-KW"/>
</dbReference>
<feature type="domain" description="Dicistrovirus capsid-polyprotein C-terminal" evidence="5">
    <location>
        <begin position="659"/>
        <end position="837"/>
    </location>
</feature>
<keyword evidence="2" id="KW-0167">Capsid protein</keyword>
<evidence type="ECO:0000259" key="5">
    <source>
        <dbReference type="Pfam" id="PF08762"/>
    </source>
</evidence>
<feature type="domain" description="Picornavirus capsid" evidence="4">
    <location>
        <begin position="102"/>
        <end position="190"/>
    </location>
</feature>
<protein>
    <submittedName>
        <fullName evidence="6">Structural polyprotein</fullName>
    </submittedName>
</protein>
<accession>A0A7D4XI03</accession>
<sequence>MDTKINQQNLFNPTSSREINTINLEHNEPLVEHTLGRSHSTLSSGKSESISDPGSITTTELFTKPIVFSPNLEWSVDQTVNTVLYSQPLLSIFETLVQSPGGQALRAHTFFRSGAKVQLKLTSSPFHSGKLIFYYIPPGVSQDFRESVFAKAQYPCVYVDAGNSTTGELDIPFVAIKDFFATYNHDRYSDFGDIGVAVFNTLAIGTGGQTTINFALSLHPTQNQIALPVLAHDISLQAGIATVIASVLPEVLPSLMEGAAPILGAAGAGAVAGGTIASVVGDYANDSLQKENNNQIKMIEDLNNLGVSNKNNTTSTKDLNISAPSLSNMAGLGTEHLSLYPEKTFVKHAPSHSLFDDEMDLQRVAKVPSLLQIRNWSDTDTPNTVLFKTNIDPMCVPATVTTNSVFTVYPTYLAHVSSPFAYWRGSIDYHFTFASTEQHKGKVIAAWIPFDRIIDDVSQILNDPTVETLSLFPNEIFDLSLNKEFNFSVPYNSETPYRKVNDYYSRIRPDDNVVDDSGTSTTLGTLYLAVYNRLSHPTTVTPTIQFNVYIRAGSDYQLRALRFSTGEVDTHEQIRYVSIQGLEVAMESSRGGMLVMPENRVGRANTHVSNTSFQDDDSEHHLGFLLSKYYPQLGAEFTLAANTTRRISIANLPGLTHRAPRVATEADPRWRNLINHFRDIYAFWHGSLNYFIIHNSTVNNPILLIASHDPDGETASNLLIPSGATNQRNDTYASISTVEQEQANVDISETSVYSHISNLRVNPTIEVTTPYRSIYRRLYNTGNRIGASDYADFSECAGTLDLLYSNPSGTDIPISAMIFQSVGSDFRFKYLIPPPSLRSR</sequence>
<dbReference type="InterPro" id="IPR001676">
    <property type="entry name" value="Picornavirus_capsid"/>
</dbReference>
<comment type="subcellular location">
    <subcellularLocation>
        <location evidence="1">Virion</location>
    </subcellularLocation>
</comment>
<reference evidence="6" key="1">
    <citation type="journal article" date="2020" name="Viruses">
        <title>Tolerance of Honey Bees to Varroa Mite in the Absence of Deformed Wing Virus.</title>
        <authorList>
            <person name="Roberts J.M.K."/>
            <person name="Simbiken N."/>
            <person name="Dale C."/>
            <person name="Armstrong J."/>
            <person name="Anderson D.L."/>
        </authorList>
    </citation>
    <scope>NUCLEOTIDE SEQUENCE</scope>
    <source>
        <strain evidence="6">PNGBV/11</strain>
    </source>
</reference>
<evidence type="ECO:0000256" key="1">
    <source>
        <dbReference type="ARBA" id="ARBA00004328"/>
    </source>
</evidence>
<dbReference type="Pfam" id="PF00073">
    <property type="entry name" value="Rhv"/>
    <property type="match status" value="2"/>
</dbReference>
<dbReference type="InterPro" id="IPR029053">
    <property type="entry name" value="Viral_coat"/>
</dbReference>
<feature type="domain" description="Picornavirus capsid" evidence="4">
    <location>
        <begin position="411"/>
        <end position="501"/>
    </location>
</feature>
<dbReference type="GO" id="GO:0005198">
    <property type="term" value="F:structural molecule activity"/>
    <property type="evidence" value="ECO:0007669"/>
    <property type="project" value="InterPro"/>
</dbReference>
<dbReference type="InterPro" id="IPR033703">
    <property type="entry name" value="Rhv-like"/>
</dbReference>
<name>A0A7D4XI03_9VIRU</name>
<dbReference type="SUPFAM" id="SSF88633">
    <property type="entry name" value="Positive stranded ssRNA viruses"/>
    <property type="match status" value="3"/>
</dbReference>
<organism evidence="6">
    <name type="scientific">PNG bee virus 11</name>
    <dbReference type="NCBI Taxonomy" id="2746870"/>
    <lineage>
        <taxon>Viruses</taxon>
        <taxon>Riboviria</taxon>
        <taxon>Orthornavirae</taxon>
        <taxon>Pisuviricota</taxon>
        <taxon>Pisoniviricetes</taxon>
        <taxon>Picornavirales</taxon>
        <taxon>Dicistroviridae</taxon>
    </lineage>
</organism>
<evidence type="ECO:0000256" key="2">
    <source>
        <dbReference type="ARBA" id="ARBA00022561"/>
    </source>
</evidence>
<dbReference type="Pfam" id="PF08762">
    <property type="entry name" value="CRPV_capsid"/>
    <property type="match status" value="1"/>
</dbReference>
<proteinExistence type="predicted"/>
<evidence type="ECO:0000313" key="6">
    <source>
        <dbReference type="EMBL" id="QKW94214.1"/>
    </source>
</evidence>
<dbReference type="CDD" id="cd00205">
    <property type="entry name" value="rhv_like"/>
    <property type="match status" value="2"/>
</dbReference>
<dbReference type="InterPro" id="IPR014872">
    <property type="entry name" value="Dicistrovirus_capsid-polyPr_C"/>
</dbReference>
<dbReference type="Gene3D" id="2.60.120.20">
    <property type="match status" value="3"/>
</dbReference>